<dbReference type="InterPro" id="IPR043502">
    <property type="entry name" value="DNA/RNA_pol_sf"/>
</dbReference>
<organism evidence="3 5">
    <name type="scientific">Cucumis melo var. makuwa</name>
    <name type="common">Oriental melon</name>
    <dbReference type="NCBI Taxonomy" id="1194695"/>
    <lineage>
        <taxon>Eukaryota</taxon>
        <taxon>Viridiplantae</taxon>
        <taxon>Streptophyta</taxon>
        <taxon>Embryophyta</taxon>
        <taxon>Tracheophyta</taxon>
        <taxon>Spermatophyta</taxon>
        <taxon>Magnoliopsida</taxon>
        <taxon>eudicotyledons</taxon>
        <taxon>Gunneridae</taxon>
        <taxon>Pentapetalae</taxon>
        <taxon>rosids</taxon>
        <taxon>fabids</taxon>
        <taxon>Cucurbitales</taxon>
        <taxon>Cucurbitaceae</taxon>
        <taxon>Benincaseae</taxon>
        <taxon>Cucumis</taxon>
    </lineage>
</organism>
<dbReference type="PANTHER" id="PTHR24559:SF447">
    <property type="entry name" value="RNA-DIRECTED DNA POLYMERASE HOMOLOG"/>
    <property type="match status" value="1"/>
</dbReference>
<dbReference type="InterPro" id="IPR021109">
    <property type="entry name" value="Peptidase_aspartic_dom_sf"/>
</dbReference>
<dbReference type="Gene3D" id="3.30.70.270">
    <property type="match status" value="2"/>
</dbReference>
<dbReference type="EMBL" id="SSTD01019972">
    <property type="protein sequence ID" value="TYJ95990.1"/>
    <property type="molecule type" value="Genomic_DNA"/>
</dbReference>
<protein>
    <submittedName>
        <fullName evidence="3">RNA-directed DNA polymerase-like protein</fullName>
    </submittedName>
</protein>
<dbReference type="Gene3D" id="2.40.70.10">
    <property type="entry name" value="Acid Proteases"/>
    <property type="match status" value="1"/>
</dbReference>
<evidence type="ECO:0000313" key="4">
    <source>
        <dbReference type="Proteomes" id="UP000321393"/>
    </source>
</evidence>
<dbReference type="PANTHER" id="PTHR24559">
    <property type="entry name" value="TRANSPOSON TY3-I GAG-POL POLYPROTEIN"/>
    <property type="match status" value="1"/>
</dbReference>
<name>A0A5D3B7T7_CUCMM</name>
<feature type="domain" description="Reverse transcriptase" evidence="1">
    <location>
        <begin position="196"/>
        <end position="321"/>
    </location>
</feature>
<gene>
    <name evidence="3" type="ORF">E5676_scaffold1661G00030</name>
    <name evidence="2" type="ORF">E6C27_scaffold22G00230</name>
</gene>
<dbReference type="InterPro" id="IPR000477">
    <property type="entry name" value="RT_dom"/>
</dbReference>
<dbReference type="AlphaFoldDB" id="A0A5D3B7T7"/>
<keyword evidence="3" id="KW-0548">Nucleotidyltransferase</keyword>
<keyword evidence="3" id="KW-0808">Transferase</keyword>
<keyword evidence="3" id="KW-0695">RNA-directed DNA polymerase</keyword>
<evidence type="ECO:0000313" key="2">
    <source>
        <dbReference type="EMBL" id="KAA0060259.1"/>
    </source>
</evidence>
<evidence type="ECO:0000313" key="5">
    <source>
        <dbReference type="Proteomes" id="UP000321947"/>
    </source>
</evidence>
<sequence length="395" mass="45725">MTQQKTADVPNVVTGTLSVFDKSAHLLMDPGATHSFVSFMFTVGVEKELESLIEELFINTPVGNSFIVNNVYRDCMVHIDGETLEVDLIPLNIYEFDVILGMNFISNHYASLNCHQKEIVFKRSGKNEIIFHGDRKILFTCVISTLKVSKLLRKGCTTYLAHVMDTQVIKLKLEDIPCASLWGAPMLFVKKKDGTLRLCIDYRQLNKINLRSGYHQLKIKESDIPKIAFRTRYEHYEFLVMPFGLTNAPIAFMNLMNPMFHPYLDQFVIVFIDDILVYFGNKEKHVEHLIIVLQIQQDRELYVKFSKCEFWLDWIIFLGHMVSAEGICVDPLKTEAVDKWERRTSVTEVRSFLGLVGYYRRFVEGFSKLALPLTNLTKKNMKFNEQMLVNEVFKS</sequence>
<dbReference type="Pfam" id="PF08284">
    <property type="entry name" value="RVP_2"/>
    <property type="match status" value="1"/>
</dbReference>
<dbReference type="CDD" id="cd01647">
    <property type="entry name" value="RT_LTR"/>
    <property type="match status" value="1"/>
</dbReference>
<dbReference type="OrthoDB" id="7756796at2759"/>
<dbReference type="Proteomes" id="UP000321393">
    <property type="component" value="Unassembled WGS sequence"/>
</dbReference>
<dbReference type="Gene3D" id="3.10.10.10">
    <property type="entry name" value="HIV Type 1 Reverse Transcriptase, subunit A, domain 1"/>
    <property type="match status" value="2"/>
</dbReference>
<dbReference type="Pfam" id="PF00078">
    <property type="entry name" value="RVT_1"/>
    <property type="match status" value="1"/>
</dbReference>
<evidence type="ECO:0000313" key="3">
    <source>
        <dbReference type="EMBL" id="TYJ95990.1"/>
    </source>
</evidence>
<dbReference type="Proteomes" id="UP000321947">
    <property type="component" value="Unassembled WGS sequence"/>
</dbReference>
<dbReference type="InterPro" id="IPR043128">
    <property type="entry name" value="Rev_trsase/Diguanyl_cyclase"/>
</dbReference>
<proteinExistence type="predicted"/>
<dbReference type="CDD" id="cd00303">
    <property type="entry name" value="retropepsin_like"/>
    <property type="match status" value="1"/>
</dbReference>
<dbReference type="EMBL" id="SSTE01005668">
    <property type="protein sequence ID" value="KAA0060259.1"/>
    <property type="molecule type" value="Genomic_DNA"/>
</dbReference>
<accession>A0A5D3B7T7</accession>
<dbReference type="InterPro" id="IPR053134">
    <property type="entry name" value="RNA-dir_DNA_polymerase"/>
</dbReference>
<reference evidence="4 5" key="1">
    <citation type="submission" date="2019-08" db="EMBL/GenBank/DDBJ databases">
        <title>Draft genome sequences of two oriental melons (Cucumis melo L. var makuwa).</title>
        <authorList>
            <person name="Kwon S.-Y."/>
        </authorList>
    </citation>
    <scope>NUCLEOTIDE SEQUENCE [LARGE SCALE GENOMIC DNA]</scope>
    <source>
        <strain evidence="5">cv. Chang Bougi</strain>
        <strain evidence="4">cv. SW 3</strain>
        <tissue evidence="3">Leaf</tissue>
    </source>
</reference>
<comment type="caution">
    <text evidence="3">The sequence shown here is derived from an EMBL/GenBank/DDBJ whole genome shotgun (WGS) entry which is preliminary data.</text>
</comment>
<dbReference type="GO" id="GO:0003964">
    <property type="term" value="F:RNA-directed DNA polymerase activity"/>
    <property type="evidence" value="ECO:0007669"/>
    <property type="project" value="UniProtKB-KW"/>
</dbReference>
<evidence type="ECO:0000259" key="1">
    <source>
        <dbReference type="Pfam" id="PF00078"/>
    </source>
</evidence>
<dbReference type="SUPFAM" id="SSF56672">
    <property type="entry name" value="DNA/RNA polymerases"/>
    <property type="match status" value="1"/>
</dbReference>